<dbReference type="STRING" id="326475.AWB66_00974"/>
<dbReference type="RefSeq" id="WP_087629146.1">
    <property type="nucleotide sequence ID" value="NZ_FCNZ02000003.1"/>
</dbReference>
<name>A0A158FJH8_9BURK</name>
<organism evidence="1 2">
    <name type="scientific">Caballeronia telluris</name>
    <dbReference type="NCBI Taxonomy" id="326475"/>
    <lineage>
        <taxon>Bacteria</taxon>
        <taxon>Pseudomonadati</taxon>
        <taxon>Pseudomonadota</taxon>
        <taxon>Betaproteobacteria</taxon>
        <taxon>Burkholderiales</taxon>
        <taxon>Burkholderiaceae</taxon>
        <taxon>Caballeronia</taxon>
    </lineage>
</organism>
<comment type="caution">
    <text evidence="1">The sequence shown here is derived from an EMBL/GenBank/DDBJ whole genome shotgun (WGS) entry which is preliminary data.</text>
</comment>
<evidence type="ECO:0008006" key="3">
    <source>
        <dbReference type="Google" id="ProtNLM"/>
    </source>
</evidence>
<gene>
    <name evidence="1" type="ORF">AWB66_00974</name>
</gene>
<sequence>MFSDSTIPRETIQAYLETHYRVHGDTPTTLKVGETNPALSTLHKAHGSECSAFITACNPFSQHSSDELNAARQQALADELKQLGLTFIDGVGQHPSNNWPGEASFLVRGVSLELAKALGTRYGQNAIVWSDADATPQLVLLR</sequence>
<proteinExistence type="predicted"/>
<keyword evidence="2" id="KW-1185">Reference proteome</keyword>
<reference evidence="1" key="1">
    <citation type="submission" date="2016-01" db="EMBL/GenBank/DDBJ databases">
        <authorList>
            <person name="Peeters Charlotte."/>
        </authorList>
    </citation>
    <scope>NUCLEOTIDE SEQUENCE</scope>
    <source>
        <strain evidence="1">LMG 22936</strain>
    </source>
</reference>
<accession>A0A158FJH8</accession>
<dbReference type="EMBL" id="FCNZ02000003">
    <property type="protein sequence ID" value="SAL19857.1"/>
    <property type="molecule type" value="Genomic_DNA"/>
</dbReference>
<protein>
    <recommendedName>
        <fullName evidence="3">DUF3293 domain-containing protein</fullName>
    </recommendedName>
</protein>
<dbReference type="Proteomes" id="UP000054717">
    <property type="component" value="Unassembled WGS sequence"/>
</dbReference>
<dbReference type="InterPro" id="IPR021710">
    <property type="entry name" value="DUF3293"/>
</dbReference>
<evidence type="ECO:0000313" key="2">
    <source>
        <dbReference type="Proteomes" id="UP000054717"/>
    </source>
</evidence>
<dbReference type="AlphaFoldDB" id="A0A158FJH8"/>
<dbReference type="Pfam" id="PF11697">
    <property type="entry name" value="DUF3293"/>
    <property type="match status" value="1"/>
</dbReference>
<evidence type="ECO:0000313" key="1">
    <source>
        <dbReference type="EMBL" id="SAL19857.1"/>
    </source>
</evidence>